<keyword evidence="3" id="KW-1185">Reference proteome</keyword>
<feature type="coiled-coil region" evidence="1">
    <location>
        <begin position="187"/>
        <end position="214"/>
    </location>
</feature>
<evidence type="ECO:0000313" key="3">
    <source>
        <dbReference type="Proteomes" id="UP001384579"/>
    </source>
</evidence>
<feature type="coiled-coil region" evidence="1">
    <location>
        <begin position="73"/>
        <end position="107"/>
    </location>
</feature>
<dbReference type="RefSeq" id="WP_340519667.1">
    <property type="nucleotide sequence ID" value="NZ_JBBLXS010000028.1"/>
</dbReference>
<keyword evidence="1" id="KW-0175">Coiled coil</keyword>
<dbReference type="EMBL" id="JBBLXS010000028">
    <property type="protein sequence ID" value="MEK0183989.1"/>
    <property type="molecule type" value="Genomic_DNA"/>
</dbReference>
<gene>
    <name evidence="2" type="ORF">WMG39_03910</name>
</gene>
<organism evidence="2 3">
    <name type="scientific">Microcoleus anatoxicus PTRS2</name>
    <dbReference type="NCBI Taxonomy" id="2705321"/>
    <lineage>
        <taxon>Bacteria</taxon>
        <taxon>Bacillati</taxon>
        <taxon>Cyanobacteriota</taxon>
        <taxon>Cyanophyceae</taxon>
        <taxon>Oscillatoriophycideae</taxon>
        <taxon>Oscillatoriales</taxon>
        <taxon>Microcoleaceae</taxon>
        <taxon>Microcoleus</taxon>
        <taxon>Microcoleus anatoxicus</taxon>
    </lineage>
</organism>
<reference evidence="2 3" key="1">
    <citation type="journal article" date="2020" name="Harmful Algae">
        <title>Molecular and morphological characterization of a novel dihydroanatoxin-a producing Microcoleus species (cyanobacteria) from the Russian River, California, USA.</title>
        <authorList>
            <person name="Conklin K.Y."/>
            <person name="Stancheva R."/>
            <person name="Otten T.G."/>
            <person name="Fadness R."/>
            <person name="Boyer G.L."/>
            <person name="Read B."/>
            <person name="Zhang X."/>
            <person name="Sheath R.G."/>
        </authorList>
    </citation>
    <scope>NUCLEOTIDE SEQUENCE [LARGE SCALE GENOMIC DNA]</scope>
    <source>
        <strain evidence="2 3">PTRS2</strain>
    </source>
</reference>
<evidence type="ECO:0000313" key="2">
    <source>
        <dbReference type="EMBL" id="MEK0183989.1"/>
    </source>
</evidence>
<feature type="coiled-coil region" evidence="1">
    <location>
        <begin position="278"/>
        <end position="305"/>
    </location>
</feature>
<evidence type="ECO:0008006" key="4">
    <source>
        <dbReference type="Google" id="ProtNLM"/>
    </source>
</evidence>
<proteinExistence type="predicted"/>
<protein>
    <recommendedName>
        <fullName evidence="4">Myosin heavy chain</fullName>
    </recommendedName>
</protein>
<name>A0ABU8YI13_9CYAN</name>
<sequence length="325" mass="37693">MTLGTAKESKAKIQQNFQQIIAERKKIESKVETKEQSAEKAKNQQLLEVASTYTIDSIVKGLADLQLDFGNIISGLSEKLNTESSKLDELKRAIEIETGQLQQLQQIRVVADALYILTQEHQEKITALEKSATIQREVIEKDTLQKRKIWEKEQQEFDVAVAEQTALILKERQQETADYRYELERTRKIETDEYEEKKRKLERELQQYTREKEKNWVEREQFLSDNQAEFEKNQTKAAGFEEELKQAYIKAKEEAIQEVSREAKVKADLVDKEWEGTKQGYELKVQSLQQNIGRQAEQIAEISAQLQATMKQAQDLAMKAFATKS</sequence>
<accession>A0ABU8YI13</accession>
<comment type="caution">
    <text evidence="2">The sequence shown here is derived from an EMBL/GenBank/DDBJ whole genome shotgun (WGS) entry which is preliminary data.</text>
</comment>
<feature type="coiled-coil region" evidence="1">
    <location>
        <begin position="10"/>
        <end position="44"/>
    </location>
</feature>
<evidence type="ECO:0000256" key="1">
    <source>
        <dbReference type="SAM" id="Coils"/>
    </source>
</evidence>
<dbReference type="Proteomes" id="UP001384579">
    <property type="component" value="Unassembled WGS sequence"/>
</dbReference>